<dbReference type="Proteomes" id="UP001551695">
    <property type="component" value="Unassembled WGS sequence"/>
</dbReference>
<gene>
    <name evidence="1" type="ORF">AB0I48_10985</name>
</gene>
<evidence type="ECO:0008006" key="3">
    <source>
        <dbReference type="Google" id="ProtNLM"/>
    </source>
</evidence>
<reference evidence="1 2" key="1">
    <citation type="submission" date="2024-06" db="EMBL/GenBank/DDBJ databases">
        <title>The Natural Products Discovery Center: Release of the First 8490 Sequenced Strains for Exploring Actinobacteria Biosynthetic Diversity.</title>
        <authorList>
            <person name="Kalkreuter E."/>
            <person name="Kautsar S.A."/>
            <person name="Yang D."/>
            <person name="Bader C.D."/>
            <person name="Teijaro C.N."/>
            <person name="Fluegel L."/>
            <person name="Davis C.M."/>
            <person name="Simpson J.R."/>
            <person name="Lauterbach L."/>
            <person name="Steele A.D."/>
            <person name="Gui C."/>
            <person name="Meng S."/>
            <person name="Li G."/>
            <person name="Viehrig K."/>
            <person name="Ye F."/>
            <person name="Su P."/>
            <person name="Kiefer A.F."/>
            <person name="Nichols A."/>
            <person name="Cepeda A.J."/>
            <person name="Yan W."/>
            <person name="Fan B."/>
            <person name="Jiang Y."/>
            <person name="Adhikari A."/>
            <person name="Zheng C.-J."/>
            <person name="Schuster L."/>
            <person name="Cowan T.M."/>
            <person name="Smanski M.J."/>
            <person name="Chevrette M.G."/>
            <person name="De Carvalho L.P.S."/>
            <person name="Shen B."/>
        </authorList>
    </citation>
    <scope>NUCLEOTIDE SEQUENCE [LARGE SCALE GENOMIC DNA]</scope>
    <source>
        <strain evidence="1 2">NPDC050403</strain>
    </source>
</reference>
<comment type="caution">
    <text evidence="1">The sequence shown here is derived from an EMBL/GenBank/DDBJ whole genome shotgun (WGS) entry which is preliminary data.</text>
</comment>
<keyword evidence="2" id="KW-1185">Reference proteome</keyword>
<dbReference type="EMBL" id="JBFAKC010000004">
    <property type="protein sequence ID" value="MEV0708081.1"/>
    <property type="molecule type" value="Genomic_DNA"/>
</dbReference>
<organism evidence="1 2">
    <name type="scientific">Nocardia aurea</name>
    <dbReference type="NCBI Taxonomy" id="2144174"/>
    <lineage>
        <taxon>Bacteria</taxon>
        <taxon>Bacillati</taxon>
        <taxon>Actinomycetota</taxon>
        <taxon>Actinomycetes</taxon>
        <taxon>Mycobacteriales</taxon>
        <taxon>Nocardiaceae</taxon>
        <taxon>Nocardia</taxon>
    </lineage>
</organism>
<protein>
    <recommendedName>
        <fullName evidence="3">CopG family transcriptional regulator</fullName>
    </recommendedName>
</protein>
<dbReference type="RefSeq" id="WP_357782343.1">
    <property type="nucleotide sequence ID" value="NZ_JBFAKC010000004.1"/>
</dbReference>
<proteinExistence type="predicted"/>
<accession>A0ABV3FRM4</accession>
<sequence length="95" mass="10854">MATRDVTVTVTIDEDDWRLLRDAADCAGMTVQAYIGWNTKLLAQQAGPAEAEVRHQRPASRSRRVPVVVDESEEQAWESSFTERLSHRADLYREH</sequence>
<evidence type="ECO:0000313" key="2">
    <source>
        <dbReference type="Proteomes" id="UP001551695"/>
    </source>
</evidence>
<evidence type="ECO:0000313" key="1">
    <source>
        <dbReference type="EMBL" id="MEV0708081.1"/>
    </source>
</evidence>
<name>A0ABV3FRM4_9NOCA</name>